<keyword evidence="2" id="KW-1003">Cell membrane</keyword>
<evidence type="ECO:0000313" key="8">
    <source>
        <dbReference type="Proteomes" id="UP001589798"/>
    </source>
</evidence>
<keyword evidence="4 6" id="KW-1133">Transmembrane helix</keyword>
<dbReference type="Pfam" id="PF09678">
    <property type="entry name" value="Caa3_CtaG"/>
    <property type="match status" value="2"/>
</dbReference>
<keyword evidence="8" id="KW-1185">Reference proteome</keyword>
<name>A0ABV6CZN3_9SPHN</name>
<reference evidence="7 8" key="1">
    <citation type="submission" date="2024-09" db="EMBL/GenBank/DDBJ databases">
        <authorList>
            <person name="Sun Q."/>
            <person name="Mori K."/>
        </authorList>
    </citation>
    <scope>NUCLEOTIDE SEQUENCE [LARGE SCALE GENOMIC DNA]</scope>
    <source>
        <strain evidence="7 8">CCM 7706</strain>
    </source>
</reference>
<keyword evidence="3 6" id="KW-0812">Transmembrane</keyword>
<evidence type="ECO:0000256" key="3">
    <source>
        <dbReference type="ARBA" id="ARBA00022692"/>
    </source>
</evidence>
<protein>
    <submittedName>
        <fullName evidence="7">Cytochrome c oxidase assembly protein</fullName>
    </submittedName>
</protein>
<feature type="transmembrane region" description="Helical" evidence="6">
    <location>
        <begin position="161"/>
        <end position="183"/>
    </location>
</feature>
<feature type="transmembrane region" description="Helical" evidence="6">
    <location>
        <begin position="203"/>
        <end position="228"/>
    </location>
</feature>
<dbReference type="RefSeq" id="WP_379488585.1">
    <property type="nucleotide sequence ID" value="NZ_JBHLWK010000020.1"/>
</dbReference>
<comment type="caution">
    <text evidence="7">The sequence shown here is derived from an EMBL/GenBank/DDBJ whole genome shotgun (WGS) entry which is preliminary data.</text>
</comment>
<comment type="subcellular location">
    <subcellularLocation>
        <location evidence="1">Cell membrane</location>
        <topology evidence="1">Multi-pass membrane protein</topology>
    </subcellularLocation>
</comment>
<evidence type="ECO:0000256" key="6">
    <source>
        <dbReference type="SAM" id="Phobius"/>
    </source>
</evidence>
<proteinExistence type="predicted"/>
<organism evidence="7 8">
    <name type="scientific">Novosphingobium soli</name>
    <dbReference type="NCBI Taxonomy" id="574956"/>
    <lineage>
        <taxon>Bacteria</taxon>
        <taxon>Pseudomonadati</taxon>
        <taxon>Pseudomonadota</taxon>
        <taxon>Alphaproteobacteria</taxon>
        <taxon>Sphingomonadales</taxon>
        <taxon>Sphingomonadaceae</taxon>
        <taxon>Novosphingobium</taxon>
    </lineage>
</organism>
<evidence type="ECO:0000256" key="5">
    <source>
        <dbReference type="ARBA" id="ARBA00023136"/>
    </source>
</evidence>
<dbReference type="EMBL" id="JBHLWK010000020">
    <property type="protein sequence ID" value="MFC0205852.1"/>
    <property type="molecule type" value="Genomic_DNA"/>
</dbReference>
<accession>A0ABV6CZN3</accession>
<keyword evidence="5 6" id="KW-0472">Membrane</keyword>
<evidence type="ECO:0000256" key="4">
    <source>
        <dbReference type="ARBA" id="ARBA00022989"/>
    </source>
</evidence>
<feature type="transmembrane region" description="Helical" evidence="6">
    <location>
        <begin position="130"/>
        <end position="149"/>
    </location>
</feature>
<evidence type="ECO:0000313" key="7">
    <source>
        <dbReference type="EMBL" id="MFC0205852.1"/>
    </source>
</evidence>
<evidence type="ECO:0000256" key="1">
    <source>
        <dbReference type="ARBA" id="ARBA00004651"/>
    </source>
</evidence>
<dbReference type="Proteomes" id="UP001589798">
    <property type="component" value="Unassembled WGS sequence"/>
</dbReference>
<feature type="transmembrane region" description="Helical" evidence="6">
    <location>
        <begin position="49"/>
        <end position="71"/>
    </location>
</feature>
<feature type="transmembrane region" description="Helical" evidence="6">
    <location>
        <begin position="26"/>
        <end position="42"/>
    </location>
</feature>
<evidence type="ECO:0000256" key="2">
    <source>
        <dbReference type="ARBA" id="ARBA00022475"/>
    </source>
</evidence>
<gene>
    <name evidence="7" type="ORF">ACFFJC_16420</name>
</gene>
<dbReference type="InterPro" id="IPR019108">
    <property type="entry name" value="Caa3_assmbl_CtaG-rel"/>
</dbReference>
<sequence length="237" mass="25013">MEPGTIPYCGAPPLPHDLWTRWNPDPVLAAVLVLAFAALTRAGGRPAPLWAGFALLAVLFVSPLCALTSALFSARTVHHLLLVELVAPCLALALPRGGRALPSWTLAQAVVVWIWHAPPAYALALANDGVYWLMQASMLAVAVGFWRAVLAASAPAAGAALLATMVQMGLLGALLAFAGRAIYAFHWTTVQPWGLSPREDQQLAGLIMWVPGAGAYLLAALALTGAWLSRRERAMAA</sequence>